<dbReference type="RefSeq" id="WP_071782928.1">
    <property type="nucleotide sequence ID" value="NZ_JBIIEP010000019.1"/>
</dbReference>
<dbReference type="EMBL" id="LO018304">
    <property type="protein sequence ID" value="CUM60139.1"/>
    <property type="molecule type" value="Genomic_DNA"/>
</dbReference>
<protein>
    <recommendedName>
        <fullName evidence="2">DUF3037 domain-containing protein</fullName>
    </recommendedName>
</protein>
<dbReference type="InterPro" id="IPR021398">
    <property type="entry name" value="DUF3037"/>
</dbReference>
<proteinExistence type="predicted"/>
<dbReference type="Pfam" id="PF11236">
    <property type="entry name" value="DUF3037"/>
    <property type="match status" value="1"/>
</dbReference>
<gene>
    <name evidence="1" type="ORF">PLAM_2173</name>
</gene>
<accession>A0A1J1JFI5</accession>
<name>A0A1J1JFI5_PLAAG</name>
<evidence type="ECO:0008006" key="2">
    <source>
        <dbReference type="Google" id="ProtNLM"/>
    </source>
</evidence>
<evidence type="ECO:0000313" key="1">
    <source>
        <dbReference type="EMBL" id="CUM60139.1"/>
    </source>
</evidence>
<sequence length="331" mass="38318">MVSRYSIIQYVPNPITDERINIGVVAFTDHDVRVQFLVNWERVHNFGMENIDFLKDFAERMKETASRGLVFPGDEESEIPKHERLTKIARGWMNSIQFTEPRPSLAPVDKLLHDIVQDFLVEPHNSLINTDKIYKYKEISINSSIQLLSISTPRNRQQAARVATSSVKEAFKNWLGQENKEQFKTLIKQKYEFDGKREKFEFDVAVANGSPYLLAQGLSFEINPQKNSLKALSWSIENVKKYNQDLPIAVITLPPKEEDSPDYLERQKIYEQSTANYLYLGAEVLQQDQVPDWVEQKLNPMKQKILESVHQTYTLKNSVETLHSTPLQTTN</sequence>
<reference evidence="1" key="1">
    <citation type="submission" date="2015-09" db="EMBL/GenBank/DDBJ databases">
        <authorList>
            <person name="Jackson K.R."/>
            <person name="Lunt B.L."/>
            <person name="Fisher J.N.B."/>
            <person name="Gardner A.V."/>
            <person name="Bailey M.E."/>
            <person name="Deus L.M."/>
            <person name="Earl A.S."/>
            <person name="Gibby P.D."/>
            <person name="Hartmann K.A."/>
            <person name="Liu J.E."/>
            <person name="Manci A.M."/>
            <person name="Nielsen D.A."/>
            <person name="Solomon M.B."/>
            <person name="Breakwell D.P."/>
            <person name="Burnett S.H."/>
            <person name="Grose J.H."/>
        </authorList>
    </citation>
    <scope>NUCLEOTIDE SEQUENCE</scope>
    <source>
        <strain evidence="1">7805</strain>
    </source>
</reference>
<dbReference type="AlphaFoldDB" id="A0A1J1JFI5"/>
<organism evidence="1">
    <name type="scientific">Planktothrix agardhii</name>
    <name type="common">Oscillatoria agardhii</name>
    <dbReference type="NCBI Taxonomy" id="1160"/>
    <lineage>
        <taxon>Bacteria</taxon>
        <taxon>Bacillati</taxon>
        <taxon>Cyanobacteriota</taxon>
        <taxon>Cyanophyceae</taxon>
        <taxon>Oscillatoriophycideae</taxon>
        <taxon>Oscillatoriales</taxon>
        <taxon>Microcoleaceae</taxon>
        <taxon>Planktothrix</taxon>
    </lineage>
</organism>